<evidence type="ECO:0000256" key="6">
    <source>
        <dbReference type="ARBA" id="ARBA00023136"/>
    </source>
</evidence>
<accession>A0ABZ0UJP0</accession>
<dbReference type="Proteomes" id="UP001327219">
    <property type="component" value="Chromosome"/>
</dbReference>
<comment type="subcellular location">
    <subcellularLocation>
        <location evidence="1">Membrane</location>
    </subcellularLocation>
</comment>
<keyword evidence="9" id="KW-1185">Reference proteome</keyword>
<evidence type="ECO:0000256" key="3">
    <source>
        <dbReference type="ARBA" id="ARBA00022660"/>
    </source>
</evidence>
<dbReference type="EMBL" id="CP110820">
    <property type="protein sequence ID" value="WPX96684.1"/>
    <property type="molecule type" value="Genomic_DNA"/>
</dbReference>
<keyword evidence="3" id="KW-0679">Respiratory chain</keyword>
<evidence type="ECO:0000313" key="7">
    <source>
        <dbReference type="EMBL" id="WPX96162.1"/>
    </source>
</evidence>
<reference evidence="7 9" key="1">
    <citation type="submission" date="2022-11" db="EMBL/GenBank/DDBJ databases">
        <title>Host association and intracellularity evolved multiple times independently in the Rickettsiales.</title>
        <authorList>
            <person name="Castelli M."/>
            <person name="Nardi T."/>
            <person name="Gammuto L."/>
            <person name="Bellinzona G."/>
            <person name="Sabaneyeva E."/>
            <person name="Potekhin A."/>
            <person name="Serra V."/>
            <person name="Petroni G."/>
            <person name="Sassera D."/>
        </authorList>
    </citation>
    <scope>NUCLEOTIDE SEQUENCE [LARGE SCALE GENOMIC DNA]</scope>
    <source>
        <strain evidence="7 9">NDG2</strain>
    </source>
</reference>
<dbReference type="InterPro" id="IPR038532">
    <property type="entry name" value="NDUFS4-like_sf"/>
</dbReference>
<dbReference type="InterPro" id="IPR006885">
    <property type="entry name" value="NADH_UbQ_FeS_4_mit-like"/>
</dbReference>
<gene>
    <name evidence="7" type="ORF">Bandiella_00271</name>
    <name evidence="8" type="ORF">Bandiella_00804</name>
</gene>
<sequence length="100" mass="11902">MFRKVKMTVKIYENYKLPTQSANICSNIWVIEFIPQEVRFQEQVMGWTGATDMSTTQVKLRFQSKEAAIKFACDRKLEYRVQEKKKKECVVQSYTDNYKT</sequence>
<evidence type="ECO:0000256" key="5">
    <source>
        <dbReference type="ARBA" id="ARBA00022982"/>
    </source>
</evidence>
<dbReference type="Gene3D" id="3.30.160.190">
    <property type="entry name" value="atu1810 like domain"/>
    <property type="match status" value="1"/>
</dbReference>
<name>A0ABZ0UJP0_9RICK</name>
<evidence type="ECO:0000313" key="9">
    <source>
        <dbReference type="Proteomes" id="UP001327219"/>
    </source>
</evidence>
<organism evidence="7 9">
    <name type="scientific">Candidatus Bandiella euplotis</name>
    <dbReference type="NCBI Taxonomy" id="1664265"/>
    <lineage>
        <taxon>Bacteria</taxon>
        <taxon>Pseudomonadati</taxon>
        <taxon>Pseudomonadota</taxon>
        <taxon>Alphaproteobacteria</taxon>
        <taxon>Rickettsiales</taxon>
        <taxon>Candidatus Midichloriaceae</taxon>
        <taxon>Candidatus Bandiella</taxon>
    </lineage>
</organism>
<proteinExistence type="predicted"/>
<dbReference type="Pfam" id="PF04800">
    <property type="entry name" value="NDUS4"/>
    <property type="match status" value="1"/>
</dbReference>
<evidence type="ECO:0000256" key="1">
    <source>
        <dbReference type="ARBA" id="ARBA00004370"/>
    </source>
</evidence>
<dbReference type="EMBL" id="CP110820">
    <property type="protein sequence ID" value="WPX96162.1"/>
    <property type="molecule type" value="Genomic_DNA"/>
</dbReference>
<keyword evidence="4" id="KW-0809">Transit peptide</keyword>
<keyword evidence="6" id="KW-0472">Membrane</keyword>
<evidence type="ECO:0000256" key="2">
    <source>
        <dbReference type="ARBA" id="ARBA00022448"/>
    </source>
</evidence>
<evidence type="ECO:0000313" key="8">
    <source>
        <dbReference type="EMBL" id="WPX96684.1"/>
    </source>
</evidence>
<keyword evidence="2" id="KW-0813">Transport</keyword>
<evidence type="ECO:0000256" key="4">
    <source>
        <dbReference type="ARBA" id="ARBA00022946"/>
    </source>
</evidence>
<protein>
    <submittedName>
        <fullName evidence="7">ETC complex I subunit</fullName>
    </submittedName>
</protein>
<keyword evidence="5" id="KW-0249">Electron transport</keyword>